<reference evidence="15 16" key="1">
    <citation type="submission" date="2019-03" db="EMBL/GenBank/DDBJ databases">
        <title>Genomic Encyclopedia of Type Strains, Phase III (KMG-III): the genomes of soil and plant-associated and newly described type strains.</title>
        <authorList>
            <person name="Whitman W."/>
        </authorList>
    </citation>
    <scope>NUCLEOTIDE SEQUENCE [LARGE SCALE GENOMIC DNA]</scope>
    <source>
        <strain evidence="15 16">CECT 7378</strain>
    </source>
</reference>
<dbReference type="Proteomes" id="UP000294656">
    <property type="component" value="Unassembled WGS sequence"/>
</dbReference>
<evidence type="ECO:0000256" key="11">
    <source>
        <dbReference type="HAMAP-Rule" id="MF_00303"/>
    </source>
</evidence>
<dbReference type="GO" id="GO:0043022">
    <property type="term" value="F:ribosome binding"/>
    <property type="evidence" value="ECO:0007669"/>
    <property type="project" value="TreeGrafter"/>
</dbReference>
<evidence type="ECO:0000256" key="13">
    <source>
        <dbReference type="RuleBase" id="RU003914"/>
    </source>
</evidence>
<dbReference type="InterPro" id="IPR001179">
    <property type="entry name" value="PPIase_FKBP_dom"/>
</dbReference>
<dbReference type="SUPFAM" id="SSF102735">
    <property type="entry name" value="Trigger factor ribosome-binding domain"/>
    <property type="match status" value="1"/>
</dbReference>
<dbReference type="NCBIfam" id="TIGR00115">
    <property type="entry name" value="tig"/>
    <property type="match status" value="1"/>
</dbReference>
<organism evidence="15 16">
    <name type="scientific">Marinomonas balearica</name>
    <dbReference type="NCBI Taxonomy" id="491947"/>
    <lineage>
        <taxon>Bacteria</taxon>
        <taxon>Pseudomonadati</taxon>
        <taxon>Pseudomonadota</taxon>
        <taxon>Gammaproteobacteria</taxon>
        <taxon>Oceanospirillales</taxon>
        <taxon>Oceanospirillaceae</taxon>
        <taxon>Marinomonas</taxon>
    </lineage>
</organism>
<dbReference type="GO" id="GO:0005737">
    <property type="term" value="C:cytoplasm"/>
    <property type="evidence" value="ECO:0007669"/>
    <property type="project" value="UniProtKB-SubCell"/>
</dbReference>
<keyword evidence="5 11" id="KW-0132">Cell division</keyword>
<keyword evidence="16" id="KW-1185">Reference proteome</keyword>
<evidence type="ECO:0000256" key="12">
    <source>
        <dbReference type="PROSITE-ProRule" id="PRU00277"/>
    </source>
</evidence>
<keyword evidence="6 11" id="KW-0697">Rotamase</keyword>
<dbReference type="GO" id="GO:0044183">
    <property type="term" value="F:protein folding chaperone"/>
    <property type="evidence" value="ECO:0007669"/>
    <property type="project" value="TreeGrafter"/>
</dbReference>
<dbReference type="GO" id="GO:0051083">
    <property type="term" value="P:'de novo' cotranslational protein folding"/>
    <property type="evidence" value="ECO:0007669"/>
    <property type="project" value="TreeGrafter"/>
</dbReference>
<dbReference type="InterPro" id="IPR027304">
    <property type="entry name" value="Trigger_fact/SurA_dom_sf"/>
</dbReference>
<dbReference type="GO" id="GO:0051301">
    <property type="term" value="P:cell division"/>
    <property type="evidence" value="ECO:0007669"/>
    <property type="project" value="UniProtKB-KW"/>
</dbReference>
<dbReference type="FunFam" id="3.10.50.40:FF:000001">
    <property type="entry name" value="Trigger factor"/>
    <property type="match status" value="1"/>
</dbReference>
<dbReference type="Pfam" id="PF00254">
    <property type="entry name" value="FKBP_C"/>
    <property type="match status" value="1"/>
</dbReference>
<dbReference type="EC" id="5.2.1.8" evidence="3 11"/>
<comment type="function">
    <text evidence="11">Involved in protein export. Acts as a chaperone by maintaining the newly synthesized protein in an open conformation. Functions as a peptidyl-prolyl cis-trans isomerase.</text>
</comment>
<evidence type="ECO:0000259" key="14">
    <source>
        <dbReference type="PROSITE" id="PS50059"/>
    </source>
</evidence>
<accession>A0A4R6MD64</accession>
<dbReference type="PANTHER" id="PTHR30560">
    <property type="entry name" value="TRIGGER FACTOR CHAPERONE AND PEPTIDYL-PROLYL CIS/TRANS ISOMERASE"/>
    <property type="match status" value="1"/>
</dbReference>
<dbReference type="Pfam" id="PF05698">
    <property type="entry name" value="Trigger_C"/>
    <property type="match status" value="1"/>
</dbReference>
<evidence type="ECO:0000256" key="7">
    <source>
        <dbReference type="ARBA" id="ARBA00023186"/>
    </source>
</evidence>
<feature type="domain" description="PPIase FKBP-type" evidence="14">
    <location>
        <begin position="161"/>
        <end position="230"/>
    </location>
</feature>
<dbReference type="InterPro" id="IPR036611">
    <property type="entry name" value="Trigger_fac_ribosome-bd_sf"/>
</dbReference>
<dbReference type="InterPro" id="IPR037041">
    <property type="entry name" value="Trigger_fac_C_sf"/>
</dbReference>
<comment type="caution">
    <text evidence="15">The sequence shown here is derived from an EMBL/GenBank/DDBJ whole genome shotgun (WGS) entry which is preliminary data.</text>
</comment>
<dbReference type="PANTHER" id="PTHR30560:SF3">
    <property type="entry name" value="TRIGGER FACTOR-LIKE PROTEIN TIG, CHLOROPLASTIC"/>
    <property type="match status" value="1"/>
</dbReference>
<dbReference type="InterPro" id="IPR046357">
    <property type="entry name" value="PPIase_dom_sf"/>
</dbReference>
<evidence type="ECO:0000256" key="4">
    <source>
        <dbReference type="ARBA" id="ARBA00016902"/>
    </source>
</evidence>
<dbReference type="GO" id="GO:0015031">
    <property type="term" value="P:protein transport"/>
    <property type="evidence" value="ECO:0007669"/>
    <property type="project" value="UniProtKB-UniRule"/>
</dbReference>
<evidence type="ECO:0000256" key="3">
    <source>
        <dbReference type="ARBA" id="ARBA00013194"/>
    </source>
</evidence>
<dbReference type="PROSITE" id="PS50059">
    <property type="entry name" value="FKBP_PPIASE"/>
    <property type="match status" value="1"/>
</dbReference>
<comment type="catalytic activity">
    <reaction evidence="1 11 12">
        <text>[protein]-peptidylproline (omega=180) = [protein]-peptidylproline (omega=0)</text>
        <dbReference type="Rhea" id="RHEA:16237"/>
        <dbReference type="Rhea" id="RHEA-COMP:10747"/>
        <dbReference type="Rhea" id="RHEA-COMP:10748"/>
        <dbReference type="ChEBI" id="CHEBI:83833"/>
        <dbReference type="ChEBI" id="CHEBI:83834"/>
        <dbReference type="EC" id="5.2.1.8"/>
    </reaction>
</comment>
<dbReference type="Gene3D" id="3.10.50.40">
    <property type="match status" value="1"/>
</dbReference>
<comment type="domain">
    <text evidence="11">Consists of 3 domains; the N-terminus binds the ribosome, the middle domain has PPIase activity, while the C-terminus has intrinsic chaperone activity on its own.</text>
</comment>
<sequence length="445" mass="48841">MQVSVETTSPIERVLTISVPAARIEEKVSSEVAKTAKTVRIDGFRKGKVPVSVVKKRYGKGIRLEAVEQIMRDAYIEAVQAESIQPAGMPSIEPKNIEEGSDLEFTAKVEVYPTIELADAAKLEAKRVNSDVTEADVDTMLETLRKQNAEWTAVEREAKDGDQVTIDFEGFIGDEAFEGGKADDHKLVLGSNTMIPGFESGVEGIKAGEERTIEVTFPEDYQAENLKGQVATFKIAAKEVAEQILPELNDEFAEKFGLGDEPTLEALRAEVSKNMERELSQAVKAKLKNSLFDSLLANNDLDVPASLVDQEVDGLREQAARQFGGQGFDASQLPAELFQDEATKRAKLGLLISEVIKQNELSVDDDRVKAFLEDMAQAYQEPQQVVEFYLNNKEQLAQVQSAVLEEQVVDKLLESAQVEEVTLGYEDAIKPDAPAAAEAVEGEEA</sequence>
<evidence type="ECO:0000256" key="2">
    <source>
        <dbReference type="ARBA" id="ARBA00005464"/>
    </source>
</evidence>
<dbReference type="Gene3D" id="1.10.3120.10">
    <property type="entry name" value="Trigger factor, C-terminal domain"/>
    <property type="match status" value="1"/>
</dbReference>
<dbReference type="Gene3D" id="3.30.70.1050">
    <property type="entry name" value="Trigger factor ribosome-binding domain"/>
    <property type="match status" value="1"/>
</dbReference>
<dbReference type="AlphaFoldDB" id="A0A4R6MD64"/>
<evidence type="ECO:0000256" key="10">
    <source>
        <dbReference type="ARBA" id="ARBA00029986"/>
    </source>
</evidence>
<evidence type="ECO:0000256" key="8">
    <source>
        <dbReference type="ARBA" id="ARBA00023235"/>
    </source>
</evidence>
<dbReference type="GO" id="GO:0043335">
    <property type="term" value="P:protein unfolding"/>
    <property type="evidence" value="ECO:0007669"/>
    <property type="project" value="TreeGrafter"/>
</dbReference>
<comment type="similarity">
    <text evidence="2 11 13">Belongs to the FKBP-type PPIase family. Tig subfamily.</text>
</comment>
<dbReference type="Pfam" id="PF05697">
    <property type="entry name" value="Trigger_N"/>
    <property type="match status" value="1"/>
</dbReference>
<keyword evidence="9 11" id="KW-0131">Cell cycle</keyword>
<dbReference type="OrthoDB" id="9767721at2"/>
<evidence type="ECO:0000256" key="1">
    <source>
        <dbReference type="ARBA" id="ARBA00000971"/>
    </source>
</evidence>
<proteinExistence type="inferred from homology"/>
<dbReference type="HAMAP" id="MF_00303">
    <property type="entry name" value="Trigger_factor_Tig"/>
    <property type="match status" value="1"/>
</dbReference>
<dbReference type="InterPro" id="IPR008881">
    <property type="entry name" value="Trigger_fac_ribosome-bd_bac"/>
</dbReference>
<comment type="subcellular location">
    <subcellularLocation>
        <location evidence="11">Cytoplasm</location>
    </subcellularLocation>
    <text evidence="11">About half TF is bound to the ribosome near the polypeptide exit tunnel while the other half is free in the cytoplasm.</text>
</comment>
<dbReference type="GO" id="GO:0003755">
    <property type="term" value="F:peptidyl-prolyl cis-trans isomerase activity"/>
    <property type="evidence" value="ECO:0007669"/>
    <property type="project" value="UniProtKB-UniRule"/>
</dbReference>
<dbReference type="InterPro" id="IPR005215">
    <property type="entry name" value="Trig_fac"/>
</dbReference>
<name>A0A4R6MD64_9GAMM</name>
<dbReference type="InterPro" id="IPR008880">
    <property type="entry name" value="Trigger_fac_C"/>
</dbReference>
<dbReference type="EMBL" id="SNXC01000009">
    <property type="protein sequence ID" value="TDO99627.1"/>
    <property type="molecule type" value="Genomic_DNA"/>
</dbReference>
<gene>
    <name evidence="11" type="primary">tig</name>
    <name evidence="15" type="ORF">DFP79_0613</name>
</gene>
<keyword evidence="8 11" id="KW-0413">Isomerase</keyword>
<keyword evidence="11" id="KW-0963">Cytoplasm</keyword>
<keyword evidence="7 11" id="KW-0143">Chaperone</keyword>
<evidence type="ECO:0000256" key="6">
    <source>
        <dbReference type="ARBA" id="ARBA00023110"/>
    </source>
</evidence>
<evidence type="ECO:0000313" key="15">
    <source>
        <dbReference type="EMBL" id="TDO99627.1"/>
    </source>
</evidence>
<dbReference type="SUPFAM" id="SSF109998">
    <property type="entry name" value="Triger factor/SurA peptide-binding domain-like"/>
    <property type="match status" value="1"/>
</dbReference>
<dbReference type="RefSeq" id="WP_133502473.1">
    <property type="nucleotide sequence ID" value="NZ_SNXC01000009.1"/>
</dbReference>
<dbReference type="PIRSF" id="PIRSF003095">
    <property type="entry name" value="Trigger_factor"/>
    <property type="match status" value="1"/>
</dbReference>
<evidence type="ECO:0000256" key="9">
    <source>
        <dbReference type="ARBA" id="ARBA00023306"/>
    </source>
</evidence>
<evidence type="ECO:0000313" key="16">
    <source>
        <dbReference type="Proteomes" id="UP000294656"/>
    </source>
</evidence>
<dbReference type="SUPFAM" id="SSF54534">
    <property type="entry name" value="FKBP-like"/>
    <property type="match status" value="1"/>
</dbReference>
<evidence type="ECO:0000256" key="5">
    <source>
        <dbReference type="ARBA" id="ARBA00022618"/>
    </source>
</evidence>
<protein>
    <recommendedName>
        <fullName evidence="4 11">Trigger factor</fullName>
        <shortName evidence="11">TF</shortName>
        <ecNumber evidence="3 11">5.2.1.8</ecNumber>
    </recommendedName>
    <alternativeName>
        <fullName evidence="10 11">PPIase</fullName>
    </alternativeName>
</protein>